<dbReference type="SUPFAM" id="SSF48239">
    <property type="entry name" value="Terpenoid cyclases/Protein prenyltransferases"/>
    <property type="match status" value="1"/>
</dbReference>
<dbReference type="Gene3D" id="2.170.130.30">
    <property type="match status" value="1"/>
</dbReference>
<organism evidence="7">
    <name type="scientific">Xenopsylla cheopis</name>
    <name type="common">Oriental rat flea</name>
    <name type="synonym">Pulex cheopis</name>
    <dbReference type="NCBI Taxonomy" id="163159"/>
    <lineage>
        <taxon>Eukaryota</taxon>
        <taxon>Metazoa</taxon>
        <taxon>Ecdysozoa</taxon>
        <taxon>Arthropoda</taxon>
        <taxon>Hexapoda</taxon>
        <taxon>Insecta</taxon>
        <taxon>Pterygota</taxon>
        <taxon>Neoptera</taxon>
        <taxon>Endopterygota</taxon>
        <taxon>Siphonaptera</taxon>
        <taxon>Pulicidae</taxon>
        <taxon>Xenopsyllinae</taxon>
        <taxon>Xenopsylla</taxon>
    </lineage>
</organism>
<dbReference type="GO" id="GO:0031419">
    <property type="term" value="F:cobalamin binding"/>
    <property type="evidence" value="ECO:0007669"/>
    <property type="project" value="InterPro"/>
</dbReference>
<keyword evidence="5" id="KW-1015">Disulfide bond</keyword>
<keyword evidence="4" id="KW-0170">Cobalt</keyword>
<dbReference type="InterPro" id="IPR008930">
    <property type="entry name" value="Terpenoid_cyclase/PrenylTrfase"/>
</dbReference>
<dbReference type="GO" id="GO:0005615">
    <property type="term" value="C:extracellular space"/>
    <property type="evidence" value="ECO:0007669"/>
    <property type="project" value="TreeGrafter"/>
</dbReference>
<dbReference type="GO" id="GO:0015889">
    <property type="term" value="P:cobalamin transport"/>
    <property type="evidence" value="ECO:0007669"/>
    <property type="project" value="InterPro"/>
</dbReference>
<dbReference type="PANTHER" id="PTHR10559">
    <property type="entry name" value="TRANSCOBALAMIN-1/GASTRIC INTRINSIC FACTOR"/>
    <property type="match status" value="1"/>
</dbReference>
<keyword evidence="3 6" id="KW-0732">Signal</keyword>
<protein>
    <submittedName>
        <fullName evidence="7">Putative conserved secreted protein</fullName>
    </submittedName>
</protein>
<dbReference type="InterPro" id="IPR051588">
    <property type="entry name" value="Cobalamin_Transport"/>
</dbReference>
<evidence type="ECO:0000313" key="7">
    <source>
        <dbReference type="EMBL" id="NOV50313.1"/>
    </source>
</evidence>
<keyword evidence="2" id="KW-0964">Secreted</keyword>
<name>A0A6M2DW14_XENCH</name>
<evidence type="ECO:0000256" key="5">
    <source>
        <dbReference type="PIRSR" id="PIRSR602157-2"/>
    </source>
</evidence>
<evidence type="ECO:0000256" key="2">
    <source>
        <dbReference type="ARBA" id="ARBA00022525"/>
    </source>
</evidence>
<evidence type="ECO:0000256" key="6">
    <source>
        <dbReference type="SAM" id="SignalP"/>
    </source>
</evidence>
<dbReference type="EMBL" id="GIIL01006587">
    <property type="protein sequence ID" value="NOV50313.1"/>
    <property type="molecule type" value="Transcribed_RNA"/>
</dbReference>
<dbReference type="Pfam" id="PF01122">
    <property type="entry name" value="Cobalamin_bind"/>
    <property type="match status" value="1"/>
</dbReference>
<proteinExistence type="predicted"/>
<evidence type="ECO:0000256" key="3">
    <source>
        <dbReference type="ARBA" id="ARBA00022729"/>
    </source>
</evidence>
<reference evidence="7" key="1">
    <citation type="submission" date="2020-03" db="EMBL/GenBank/DDBJ databases">
        <title>Transcriptomic Profiling of the Digestive Tract of the Rat Flea, Xenopsylla cheopis, Following Blood Feeding and Infection with Yersinia pestis.</title>
        <authorList>
            <person name="Bland D.M."/>
            <person name="Martens C.A."/>
            <person name="Virtaneva K."/>
            <person name="Kanakabandi K."/>
            <person name="Long D."/>
            <person name="Rosenke R."/>
            <person name="Saturday G.A."/>
            <person name="Hoyt F.H."/>
            <person name="Bruno D.P."/>
            <person name="Ribeiro J.M.C."/>
            <person name="Hinnebusch J."/>
        </authorList>
    </citation>
    <scope>NUCLEOTIDE SEQUENCE</scope>
</reference>
<evidence type="ECO:0000256" key="4">
    <source>
        <dbReference type="PIRSR" id="PIRSR602157-1"/>
    </source>
</evidence>
<accession>A0A6M2DW14</accession>
<dbReference type="AlphaFoldDB" id="A0A6M2DW14"/>
<dbReference type="InterPro" id="IPR002157">
    <property type="entry name" value="Cbl-bd_prot"/>
</dbReference>
<feature type="chain" id="PRO_5026662830" evidence="6">
    <location>
        <begin position="23"/>
        <end position="509"/>
    </location>
</feature>
<feature type="signal peptide" evidence="6">
    <location>
        <begin position="1"/>
        <end position="22"/>
    </location>
</feature>
<sequence>MMFLLTWKTVLLTFLLASGVLSREQNQATETQHPVSGSTLTTTDLSEADMEFPLSPATERWGGVSGGKAAGASEWSARVKAATHRALRWLVKKRDANGAWGNHTHQVLLALQIANDSHTDALSVPPPSLETKLSEKEMEIQILLALGRPHETVPEPGQLARYSLALESLCKDPRKFHGHDLVALIQHHEPQQDLEFALTALAACSSSAHVRKRQIRRLLDIASAAADHNVDTIAMVVLALRCIVTDHRHRHLQHFVRRPARGLARQQGSRGGFGSARTTALAMQALRDMDDAALQWNRSAAEEWLLGLQTPEGAWGLGEGDGPGSAWGLTADVALGLAWRGLAAVRDLQCDSKRVGNGGDHKDERVEYGSEGPKIAAPIGLTWTTEQESESPNVSITYTLWHGQDNITYSHSITLVCPRNTSFYSAMLMAADMDAAFEFEASDWPNGHYVHTLGGKKEDPKGYLYWLLYRLPEAPDVQLPPGNQHVAPVGVDGLTVEDGEHYLFWYKKL</sequence>
<comment type="subcellular location">
    <subcellularLocation>
        <location evidence="1">Secreted</location>
    </subcellularLocation>
</comment>
<evidence type="ECO:0000256" key="1">
    <source>
        <dbReference type="ARBA" id="ARBA00004613"/>
    </source>
</evidence>
<feature type="binding site" evidence="4">
    <location>
        <position position="231"/>
    </location>
    <ligand>
        <name>cyanocob(III)alamin</name>
        <dbReference type="ChEBI" id="CHEBI:17439"/>
    </ligand>
</feature>
<feature type="disulfide bond" evidence="5">
    <location>
        <begin position="204"/>
        <end position="242"/>
    </location>
</feature>
<dbReference type="PANTHER" id="PTHR10559:SF18">
    <property type="entry name" value="TRANSCOBALAMIN II"/>
    <property type="match status" value="1"/>
</dbReference>
<dbReference type="Gene3D" id="1.50.10.20">
    <property type="match status" value="1"/>
</dbReference>